<dbReference type="AlphaFoldDB" id="A0A4U5V117"/>
<evidence type="ECO:0000256" key="1">
    <source>
        <dbReference type="SAM" id="MobiDB-lite"/>
    </source>
</evidence>
<dbReference type="EMBL" id="CM014090">
    <property type="protein sequence ID" value="TKS81397.1"/>
    <property type="molecule type" value="Genomic_DNA"/>
</dbReference>
<gene>
    <name evidence="2" type="ORF">D9C73_015502</name>
</gene>
<keyword evidence="3" id="KW-1185">Reference proteome</keyword>
<proteinExistence type="predicted"/>
<protein>
    <submittedName>
        <fullName evidence="2">Uncharacterized protein</fullName>
    </submittedName>
</protein>
<name>A0A4U5V117_COLLU</name>
<accession>A0A4U5V117</accession>
<dbReference type="Proteomes" id="UP000298787">
    <property type="component" value="Chromosome 13"/>
</dbReference>
<sequence>MGFALQCISYWKSRIGRDLKLQRKTAKRKEVFVHDCAWWIDVPDCTVPKANAALPKPLSDPPLAWLSSHDPSQPWLTRLGSPQPNLTLISLACSGTTQLASAQQLLPGKEGKPEPWGQQIYEP</sequence>
<reference evidence="2 3" key="1">
    <citation type="submission" date="2019-01" db="EMBL/GenBank/DDBJ databases">
        <title>Genome Assembly of Collichthys lucidus.</title>
        <authorList>
            <person name="Cai M."/>
            <person name="Xiao S."/>
        </authorList>
    </citation>
    <scope>NUCLEOTIDE SEQUENCE [LARGE SCALE GENOMIC DNA]</scope>
    <source>
        <strain evidence="2">JT15FE1705JMU</strain>
        <tissue evidence="2">Muscle</tissue>
    </source>
</reference>
<organism evidence="2 3">
    <name type="scientific">Collichthys lucidus</name>
    <name type="common">Big head croaker</name>
    <name type="synonym">Sciaena lucida</name>
    <dbReference type="NCBI Taxonomy" id="240159"/>
    <lineage>
        <taxon>Eukaryota</taxon>
        <taxon>Metazoa</taxon>
        <taxon>Chordata</taxon>
        <taxon>Craniata</taxon>
        <taxon>Vertebrata</taxon>
        <taxon>Euteleostomi</taxon>
        <taxon>Actinopterygii</taxon>
        <taxon>Neopterygii</taxon>
        <taxon>Teleostei</taxon>
        <taxon>Neoteleostei</taxon>
        <taxon>Acanthomorphata</taxon>
        <taxon>Eupercaria</taxon>
        <taxon>Sciaenidae</taxon>
        <taxon>Collichthys</taxon>
    </lineage>
</organism>
<evidence type="ECO:0000313" key="3">
    <source>
        <dbReference type="Proteomes" id="UP000298787"/>
    </source>
</evidence>
<evidence type="ECO:0000313" key="2">
    <source>
        <dbReference type="EMBL" id="TKS81397.1"/>
    </source>
</evidence>
<feature type="region of interest" description="Disordered" evidence="1">
    <location>
        <begin position="104"/>
        <end position="123"/>
    </location>
</feature>